<protein>
    <submittedName>
        <fullName evidence="4">Carbohydrate kinase</fullName>
    </submittedName>
</protein>
<gene>
    <name evidence="4" type="ORF">DNR46_03925</name>
</gene>
<name>A0A3M9XGL9_9HYPH</name>
<evidence type="ECO:0000313" key="5">
    <source>
        <dbReference type="Proteomes" id="UP000275436"/>
    </source>
</evidence>
<sequence>MPAQAARRRRCAGRQVEGRKQGIMSTVIVVGHVNHDQVWSLSAPLASGSRLTYSDRVVRLGGGGFHTGTQLAKLGNDVRLISNLMDDDHGRAALAKLQASGIDTGYVTMWTGETRFTEILLEPNGERTILNPGGQLRPPFAAPEPVSGDAAYLNALVLDDGLVASLRTIPLVISQFPLRSPSHRPADIVIGSRADFPGEDVQGIWERASRIAGPRLRTLVLTDGMRPISLYDGKALNHVTPLKQVSVPDTIGAGDCFTGIFLHGLLQGLIPELSAEQASQQTAEWLSERSRTG</sequence>
<comment type="caution">
    <text evidence="4">The sequence shown here is derived from an EMBL/GenBank/DDBJ whole genome shotgun (WGS) entry which is preliminary data.</text>
</comment>
<reference evidence="4 5" key="1">
    <citation type="journal article" date="2018" name="Mol. Plant Microbe Interact.">
        <title>Taxonomically Different Co-Microsymbionts of a Relict Legume, Oxytropis popoviana, Have Complementary Sets of Symbiotic Genes and Together Increase the Efficiency of Plant Nodulation.</title>
        <authorList>
            <person name="Safronova V."/>
            <person name="Belimov A."/>
            <person name="Sazanova A."/>
            <person name="Chirak E."/>
            <person name="Verkhozina A."/>
            <person name="Kuznetsova I."/>
            <person name="Andronov E."/>
            <person name="Puhalsky J."/>
            <person name="Tikhonovich I."/>
        </authorList>
    </citation>
    <scope>NUCLEOTIDE SEQUENCE [LARGE SCALE GENOMIC DNA]</scope>
    <source>
        <strain evidence="4 5">Opo-235</strain>
    </source>
</reference>
<dbReference type="Pfam" id="PF00294">
    <property type="entry name" value="PfkB"/>
    <property type="match status" value="2"/>
</dbReference>
<dbReference type="SUPFAM" id="SSF53613">
    <property type="entry name" value="Ribokinase-like"/>
    <property type="match status" value="1"/>
</dbReference>
<dbReference type="CDD" id="cd01947">
    <property type="entry name" value="Guanosine_kinase_like"/>
    <property type="match status" value="1"/>
</dbReference>
<dbReference type="PANTHER" id="PTHR10584:SF166">
    <property type="entry name" value="RIBOKINASE"/>
    <property type="match status" value="1"/>
</dbReference>
<accession>A0A3M9XGL9</accession>
<dbReference type="EMBL" id="QKOD01000001">
    <property type="protein sequence ID" value="RNJ47021.1"/>
    <property type="molecule type" value="Genomic_DNA"/>
</dbReference>
<dbReference type="InterPro" id="IPR011611">
    <property type="entry name" value="PfkB_dom"/>
</dbReference>
<proteinExistence type="predicted"/>
<dbReference type="GO" id="GO:0016301">
    <property type="term" value="F:kinase activity"/>
    <property type="evidence" value="ECO:0007669"/>
    <property type="project" value="UniProtKB-KW"/>
</dbReference>
<dbReference type="InterPro" id="IPR029056">
    <property type="entry name" value="Ribokinase-like"/>
</dbReference>
<dbReference type="PANTHER" id="PTHR10584">
    <property type="entry name" value="SUGAR KINASE"/>
    <property type="match status" value="1"/>
</dbReference>
<feature type="domain" description="Carbohydrate kinase PfkB" evidence="3">
    <location>
        <begin position="25"/>
        <end position="136"/>
    </location>
</feature>
<feature type="domain" description="Carbohydrate kinase PfkB" evidence="3">
    <location>
        <begin position="199"/>
        <end position="279"/>
    </location>
</feature>
<dbReference type="AlphaFoldDB" id="A0A3M9XGL9"/>
<evidence type="ECO:0000256" key="1">
    <source>
        <dbReference type="ARBA" id="ARBA00022679"/>
    </source>
</evidence>
<evidence type="ECO:0000256" key="2">
    <source>
        <dbReference type="ARBA" id="ARBA00022777"/>
    </source>
</evidence>
<keyword evidence="1" id="KW-0808">Transferase</keyword>
<keyword evidence="2 4" id="KW-0418">Kinase</keyword>
<dbReference type="Gene3D" id="3.40.1190.20">
    <property type="match status" value="2"/>
</dbReference>
<organism evidence="4 5">
    <name type="scientific">Mesorhizobium japonicum</name>
    <dbReference type="NCBI Taxonomy" id="2066070"/>
    <lineage>
        <taxon>Bacteria</taxon>
        <taxon>Pseudomonadati</taxon>
        <taxon>Pseudomonadota</taxon>
        <taxon>Alphaproteobacteria</taxon>
        <taxon>Hyphomicrobiales</taxon>
        <taxon>Phyllobacteriaceae</taxon>
        <taxon>Mesorhizobium</taxon>
    </lineage>
</organism>
<evidence type="ECO:0000313" key="4">
    <source>
        <dbReference type="EMBL" id="RNJ47021.1"/>
    </source>
</evidence>
<evidence type="ECO:0000259" key="3">
    <source>
        <dbReference type="Pfam" id="PF00294"/>
    </source>
</evidence>
<dbReference type="Proteomes" id="UP000275436">
    <property type="component" value="Unassembled WGS sequence"/>
</dbReference>